<dbReference type="InterPro" id="IPR027363">
    <property type="entry name" value="M1Pi_N"/>
</dbReference>
<comment type="function">
    <text evidence="3">Catalyzes the interconversion of methylthioribose-1-phosphate (MTR-1-P) into methylthioribulose-1-phosphate (MTRu-1-P).</text>
</comment>
<dbReference type="FunFam" id="1.20.120.420:FF:000003">
    <property type="entry name" value="Methylthioribose-1-phosphate isomerase"/>
    <property type="match status" value="1"/>
</dbReference>
<dbReference type="InterPro" id="IPR011559">
    <property type="entry name" value="Initiation_fac_2B_a/b/d"/>
</dbReference>
<dbReference type="NCBIfam" id="TIGR00512">
    <property type="entry name" value="salvage_mtnA"/>
    <property type="match status" value="1"/>
</dbReference>
<evidence type="ECO:0000313" key="4">
    <source>
        <dbReference type="EMBL" id="QNP66679.1"/>
    </source>
</evidence>
<reference evidence="4 5" key="1">
    <citation type="submission" date="2020-08" db="EMBL/GenBank/DDBJ databases">
        <title>A novel species.</title>
        <authorList>
            <person name="Gao J."/>
        </authorList>
    </citation>
    <scope>NUCLEOTIDE SEQUENCE [LARGE SCALE GENOMIC DNA]</scope>
    <source>
        <strain evidence="4 5">CRPJ-33</strain>
    </source>
</reference>
<dbReference type="HAMAP" id="MF_01678">
    <property type="entry name" value="Salvage_MtnA"/>
    <property type="match status" value="1"/>
</dbReference>
<dbReference type="UniPathway" id="UPA00904">
    <property type="reaction ID" value="UER00874"/>
</dbReference>
<dbReference type="Proteomes" id="UP000516230">
    <property type="component" value="Chromosome"/>
</dbReference>
<name>A0A7H0I1L3_9ACTN</name>
<evidence type="ECO:0000256" key="1">
    <source>
        <dbReference type="ARBA" id="ARBA00023235"/>
    </source>
</evidence>
<evidence type="ECO:0000256" key="2">
    <source>
        <dbReference type="ARBA" id="ARBA00052401"/>
    </source>
</evidence>
<evidence type="ECO:0000256" key="3">
    <source>
        <dbReference type="HAMAP-Rule" id="MF_01678"/>
    </source>
</evidence>
<keyword evidence="3" id="KW-0028">Amino-acid biosynthesis</keyword>
<feature type="active site" description="Proton donor" evidence="3">
    <location>
        <position position="239"/>
    </location>
</feature>
<comment type="catalytic activity">
    <reaction evidence="2 3">
        <text>5-(methylsulfanyl)-alpha-D-ribose 1-phosphate = 5-(methylsulfanyl)-D-ribulose 1-phosphate</text>
        <dbReference type="Rhea" id="RHEA:19989"/>
        <dbReference type="ChEBI" id="CHEBI:58533"/>
        <dbReference type="ChEBI" id="CHEBI:58548"/>
        <dbReference type="EC" id="5.3.1.23"/>
    </reaction>
</comment>
<feature type="site" description="Transition state stabilizer" evidence="3">
    <location>
        <position position="159"/>
    </location>
</feature>
<accession>A0A7H0I1L3</accession>
<dbReference type="Pfam" id="PF01008">
    <property type="entry name" value="IF-2B"/>
    <property type="match status" value="1"/>
</dbReference>
<feature type="binding site" evidence="3">
    <location>
        <position position="198"/>
    </location>
    <ligand>
        <name>substrate</name>
    </ligand>
</feature>
<keyword evidence="5" id="KW-1185">Reference proteome</keyword>
<dbReference type="KEGG" id="sgj:IAG43_29670"/>
<dbReference type="PANTHER" id="PTHR43475:SF1">
    <property type="entry name" value="METHYLTHIORIBOSE-1-PHOSPHATE ISOMERASE"/>
    <property type="match status" value="1"/>
</dbReference>
<dbReference type="InterPro" id="IPR005251">
    <property type="entry name" value="IF-M1Pi"/>
</dbReference>
<evidence type="ECO:0000313" key="5">
    <source>
        <dbReference type="Proteomes" id="UP000516230"/>
    </source>
</evidence>
<dbReference type="GO" id="GO:0019509">
    <property type="term" value="P:L-methionine salvage from methylthioadenosine"/>
    <property type="evidence" value="ECO:0007669"/>
    <property type="project" value="UniProtKB-UniRule"/>
</dbReference>
<dbReference type="NCBIfam" id="TIGR00524">
    <property type="entry name" value="eIF-2B_rel"/>
    <property type="match status" value="1"/>
</dbReference>
<dbReference type="NCBIfam" id="NF004326">
    <property type="entry name" value="PRK05720.1"/>
    <property type="match status" value="1"/>
</dbReference>
<dbReference type="GO" id="GO:0046523">
    <property type="term" value="F:S-methyl-5-thioribose-1-phosphate isomerase activity"/>
    <property type="evidence" value="ECO:0007669"/>
    <property type="project" value="UniProtKB-UniRule"/>
</dbReference>
<dbReference type="RefSeq" id="WP_187743735.1">
    <property type="nucleotide sequence ID" value="NZ_CP060825.1"/>
</dbReference>
<dbReference type="FunFam" id="3.40.50.10470:FF:000006">
    <property type="entry name" value="Methylthioribose-1-phosphate isomerase"/>
    <property type="match status" value="1"/>
</dbReference>
<proteinExistence type="inferred from homology"/>
<dbReference type="InterPro" id="IPR042529">
    <property type="entry name" value="IF_2B-like_C"/>
</dbReference>
<comment type="similarity">
    <text evidence="3">Belongs to the EIF-2B alpha/beta/delta subunits family. MtnA subfamily.</text>
</comment>
<gene>
    <name evidence="3 4" type="primary">mtnA</name>
    <name evidence="4" type="ORF">IAG43_29670</name>
</gene>
<dbReference type="InterPro" id="IPR037171">
    <property type="entry name" value="NagB/RpiA_transferase-like"/>
</dbReference>
<feature type="binding site" evidence="3">
    <location>
        <begin position="50"/>
        <end position="52"/>
    </location>
    <ligand>
        <name>substrate</name>
    </ligand>
</feature>
<feature type="binding site" evidence="3">
    <location>
        <begin position="249"/>
        <end position="250"/>
    </location>
    <ligand>
        <name>substrate</name>
    </ligand>
</feature>
<dbReference type="PANTHER" id="PTHR43475">
    <property type="entry name" value="METHYLTHIORIBOSE-1-PHOSPHATE ISOMERASE"/>
    <property type="match status" value="1"/>
</dbReference>
<sequence>MSKPSDQPSLRWDDHAIVTLDQRALPHERRLLRLSTVDDVITAITTLAVRGAPSIGLAGALGVALSAYAHCSQGSTQDGRTAVEGDAQRLAAARPTAVNLAWAVDRALAKLGDGPDAVLAEATAMIDEDLAVNRRMVAHAVQAVRDRCPQRSLRLLTHCNTGRLATAAVGTALGTILALADSGRVTEVLVNETRPLLQGARLTAWELAEAGVPHRVCVDSAAAASMRQGLVDCVIVGADRITARGDVANKIGTYALAIAAAHHGIPFIVVAPESSWDRSLADGRDIVIEERADDEVTSCGGIRTTPLGTRAYNPAFDVTPASLITAIVSEHGVHHTSEVSA</sequence>
<dbReference type="EMBL" id="CP060825">
    <property type="protein sequence ID" value="QNP66679.1"/>
    <property type="molecule type" value="Genomic_DNA"/>
</dbReference>
<dbReference type="EC" id="5.3.1.23" evidence="3"/>
<dbReference type="InterPro" id="IPR000649">
    <property type="entry name" value="IF-2B-related"/>
</dbReference>
<keyword evidence="3" id="KW-0486">Methionine biosynthesis</keyword>
<comment type="pathway">
    <text evidence="3">Amino-acid biosynthesis; L-methionine biosynthesis via salvage pathway; L-methionine from S-methyl-5-thio-alpha-D-ribose 1-phosphate: step 1/6.</text>
</comment>
<organism evidence="4 5">
    <name type="scientific">Streptomyces genisteinicus</name>
    <dbReference type="NCBI Taxonomy" id="2768068"/>
    <lineage>
        <taxon>Bacteria</taxon>
        <taxon>Bacillati</taxon>
        <taxon>Actinomycetota</taxon>
        <taxon>Actinomycetes</taxon>
        <taxon>Kitasatosporales</taxon>
        <taxon>Streptomycetaceae</taxon>
        <taxon>Streptomyces</taxon>
    </lineage>
</organism>
<dbReference type="Gene3D" id="3.40.50.10470">
    <property type="entry name" value="Translation initiation factor eif-2b, domain 2"/>
    <property type="match status" value="1"/>
</dbReference>
<keyword evidence="1 3" id="KW-0413">Isomerase</keyword>
<dbReference type="SUPFAM" id="SSF100950">
    <property type="entry name" value="NagB/RpiA/CoA transferase-like"/>
    <property type="match status" value="1"/>
</dbReference>
<dbReference type="Gene3D" id="1.20.120.420">
    <property type="entry name" value="translation initiation factor eif-2b, domain 1"/>
    <property type="match status" value="1"/>
</dbReference>
<dbReference type="AlphaFoldDB" id="A0A7H0I1L3"/>
<feature type="binding site" evidence="3">
    <location>
        <position position="94"/>
    </location>
    <ligand>
        <name>substrate</name>
    </ligand>
</feature>
<protein>
    <recommendedName>
        <fullName evidence="3">Methylthioribose-1-phosphate isomerase</fullName>
        <shortName evidence="3">M1Pi</shortName>
        <shortName evidence="3">MTR-1-P isomerase</shortName>
        <ecNumber evidence="3">5.3.1.23</ecNumber>
    </recommendedName>
    <alternativeName>
        <fullName evidence="3">S-methyl-5-thioribose-1-phosphate isomerase</fullName>
    </alternativeName>
</protein>